<dbReference type="Proteomes" id="UP000003089">
    <property type="component" value="Unassembled WGS sequence"/>
</dbReference>
<dbReference type="eggNOG" id="ENOG50332C5">
    <property type="taxonomic scope" value="Bacteria"/>
</dbReference>
<accession>I9SAH4</accession>
<dbReference type="AlphaFoldDB" id="I9SAH4"/>
<name>I9SAH4_9BACE</name>
<evidence type="ECO:0000256" key="1">
    <source>
        <dbReference type="SAM" id="SignalP"/>
    </source>
</evidence>
<evidence type="ECO:0000313" key="2">
    <source>
        <dbReference type="EMBL" id="EIY52811.1"/>
    </source>
</evidence>
<keyword evidence="3" id="KW-1185">Reference proteome</keyword>
<dbReference type="RefSeq" id="WP_007483983.1">
    <property type="nucleotide sequence ID" value="NZ_JH724314.1"/>
</dbReference>
<protein>
    <recommendedName>
        <fullName evidence="4">DUF1735 domain-containing protein</fullName>
    </recommendedName>
</protein>
<dbReference type="PROSITE" id="PS51257">
    <property type="entry name" value="PROKAR_LIPOPROTEIN"/>
    <property type="match status" value="1"/>
</dbReference>
<dbReference type="PATRIC" id="fig|997884.3.peg.1033"/>
<organism evidence="2 3">
    <name type="scientific">Bacteroides nordii CL02T12C05</name>
    <dbReference type="NCBI Taxonomy" id="997884"/>
    <lineage>
        <taxon>Bacteria</taxon>
        <taxon>Pseudomonadati</taxon>
        <taxon>Bacteroidota</taxon>
        <taxon>Bacteroidia</taxon>
        <taxon>Bacteroidales</taxon>
        <taxon>Bacteroidaceae</taxon>
        <taxon>Bacteroides</taxon>
    </lineage>
</organism>
<gene>
    <name evidence="2" type="ORF">HMPREF1068_01018</name>
</gene>
<proteinExistence type="predicted"/>
<evidence type="ECO:0000313" key="3">
    <source>
        <dbReference type="Proteomes" id="UP000003089"/>
    </source>
</evidence>
<reference evidence="2 3" key="1">
    <citation type="submission" date="2012-02" db="EMBL/GenBank/DDBJ databases">
        <title>The Genome Sequence of Bacteroides nordii CL02T12C05.</title>
        <authorList>
            <consortium name="The Broad Institute Genome Sequencing Platform"/>
            <person name="Earl A."/>
            <person name="Ward D."/>
            <person name="Feldgarden M."/>
            <person name="Gevers D."/>
            <person name="Zitomersky N.L."/>
            <person name="Coyne M.J."/>
            <person name="Comstock L.E."/>
            <person name="Young S.K."/>
            <person name="Zeng Q."/>
            <person name="Gargeya S."/>
            <person name="Fitzgerald M."/>
            <person name="Haas B."/>
            <person name="Abouelleil A."/>
            <person name="Alvarado L."/>
            <person name="Arachchi H.M."/>
            <person name="Berlin A."/>
            <person name="Chapman S.B."/>
            <person name="Gearin G."/>
            <person name="Goldberg J."/>
            <person name="Griggs A."/>
            <person name="Gujja S."/>
            <person name="Hansen M."/>
            <person name="Heiman D."/>
            <person name="Howarth C."/>
            <person name="Larimer J."/>
            <person name="Lui A."/>
            <person name="MacDonald P.J.P."/>
            <person name="McCowen C."/>
            <person name="Montmayeur A."/>
            <person name="Murphy C."/>
            <person name="Neiman D."/>
            <person name="Pearson M."/>
            <person name="Priest M."/>
            <person name="Roberts A."/>
            <person name="Saif S."/>
            <person name="Shea T."/>
            <person name="Sisk P."/>
            <person name="Stolte C."/>
            <person name="Sykes S."/>
            <person name="Wortman J."/>
            <person name="Nusbaum C."/>
            <person name="Birren B."/>
        </authorList>
    </citation>
    <scope>NUCLEOTIDE SEQUENCE [LARGE SCALE GENOMIC DNA]</scope>
    <source>
        <strain evidence="2 3">CL02T12C05</strain>
    </source>
</reference>
<feature type="chain" id="PRO_5003725164" description="DUF1735 domain-containing protein" evidence="1">
    <location>
        <begin position="25"/>
        <end position="261"/>
    </location>
</feature>
<keyword evidence="1" id="KW-0732">Signal</keyword>
<comment type="caution">
    <text evidence="2">The sequence shown here is derived from an EMBL/GenBank/DDBJ whole genome shotgun (WGS) entry which is preliminary data.</text>
</comment>
<evidence type="ECO:0008006" key="4">
    <source>
        <dbReference type="Google" id="ProtNLM"/>
    </source>
</evidence>
<sequence length="261" mass="29376">MRKIKYFGAIGFIMLFLIACDQNATDGTIYNATNTEVAFNEASANYTFGTDDPEEFEVLLLRANSIGAATIPLVKEDVSGLFTVPTNVEFADGAYEAAIKVSFDRTKLAVGEDYSIKLNVPENPIQGKIRTFTLTINRDYNWQLFATGTFTSGLFGSWSQELYKAEGFNKYKFPELFAEGYDYKFSVAENGSISLFGGLNSNGLYDFVTGYIHPTYDMVSLYLDPDINYSFFVETTKTACFNHYYYVDAGNFGWKDDSFTW</sequence>
<dbReference type="STRING" id="997884.HMPREF1068_01018"/>
<dbReference type="EMBL" id="AGXS01000014">
    <property type="protein sequence ID" value="EIY52811.1"/>
    <property type="molecule type" value="Genomic_DNA"/>
</dbReference>
<feature type="signal peptide" evidence="1">
    <location>
        <begin position="1"/>
        <end position="24"/>
    </location>
</feature>
<dbReference type="HOGENOM" id="CLU_959250_0_0_10"/>